<accession>A0A942WFF7</accession>
<sequence length="423" mass="50569">MRLYDEKIIQQRIIGYIIRQERKKYKIKMTDFVEEFGKTRQYYSKIEHGETSISFSTLQSIFKYLGISFEYSYYDEVNNLLDDFMEHLFFSEYESAKKTISKILSNKNWKYSYSYPMVFLAELYQNLIEGKSISPINKSDFQLLESFFYEDKYLALFYLGIGYSSFLKAEYNLSIETLKKALHYAEISSLQCLSYLWLAIVNIKIHQYVYALEYTQKTSHIAKQENNPRKDIIVEYLTGVIFSSLLYPKHAIKYFKSCIEISKRLQVTLWYENAYIRLIWNTLYNNDYDLVIQYGIDIEKQIHDSNVSFCLSYAYFKLGHQENAYKYLMKMDSKDKLLILFKELLYSFFNHTIDKQISLFKEICDFAVKHELYPMIVFARKSLKELALQKKDYKEASYYVEDIINLRKQLGAIQKADKEAIYL</sequence>
<dbReference type="CDD" id="cd00093">
    <property type="entry name" value="HTH_XRE"/>
    <property type="match status" value="1"/>
</dbReference>
<dbReference type="EMBL" id="JAGZMZ010000004">
    <property type="protein sequence ID" value="MBS4883626.1"/>
    <property type="molecule type" value="Genomic_DNA"/>
</dbReference>
<organism evidence="2 3">
    <name type="scientific">Amedibacillus dolichus</name>
    <dbReference type="NCBI Taxonomy" id="31971"/>
    <lineage>
        <taxon>Bacteria</taxon>
        <taxon>Bacillati</taxon>
        <taxon>Bacillota</taxon>
        <taxon>Erysipelotrichia</taxon>
        <taxon>Erysipelotrichales</taxon>
        <taxon>Erysipelotrichaceae</taxon>
        <taxon>Amedibacillus</taxon>
    </lineage>
</organism>
<evidence type="ECO:0000313" key="2">
    <source>
        <dbReference type="EMBL" id="MBS4883626.1"/>
    </source>
</evidence>
<proteinExistence type="predicted"/>
<dbReference type="Pfam" id="PF01381">
    <property type="entry name" value="HTH_3"/>
    <property type="match status" value="1"/>
</dbReference>
<dbReference type="InterPro" id="IPR001387">
    <property type="entry name" value="Cro/C1-type_HTH"/>
</dbReference>
<dbReference type="AlphaFoldDB" id="A0A942WFF7"/>
<dbReference type="SUPFAM" id="SSF47413">
    <property type="entry name" value="lambda repressor-like DNA-binding domains"/>
    <property type="match status" value="1"/>
</dbReference>
<dbReference type="InterPro" id="IPR011990">
    <property type="entry name" value="TPR-like_helical_dom_sf"/>
</dbReference>
<reference evidence="2" key="1">
    <citation type="submission" date="2021-02" db="EMBL/GenBank/DDBJ databases">
        <title>Infant gut strain persistence is associated with maternal origin, phylogeny, and functional potential including surface adhesion and iron acquisition.</title>
        <authorList>
            <person name="Lou Y.C."/>
        </authorList>
    </citation>
    <scope>NUCLEOTIDE SEQUENCE</scope>
    <source>
        <strain evidence="2">L3_108_103G1_dasL3_108_103G1_concoct_2</strain>
    </source>
</reference>
<gene>
    <name evidence="2" type="ORF">KHZ85_02550</name>
</gene>
<name>A0A942WFF7_9FIRM</name>
<dbReference type="InterPro" id="IPR010982">
    <property type="entry name" value="Lambda_DNA-bd_dom_sf"/>
</dbReference>
<dbReference type="SMART" id="SM00530">
    <property type="entry name" value="HTH_XRE"/>
    <property type="match status" value="1"/>
</dbReference>
<protein>
    <submittedName>
        <fullName evidence="2">Helix-turn-helix transcriptional regulator</fullName>
    </submittedName>
</protein>
<dbReference type="SUPFAM" id="SSF48452">
    <property type="entry name" value="TPR-like"/>
    <property type="match status" value="1"/>
</dbReference>
<dbReference type="GO" id="GO:0003677">
    <property type="term" value="F:DNA binding"/>
    <property type="evidence" value="ECO:0007669"/>
    <property type="project" value="InterPro"/>
</dbReference>
<comment type="caution">
    <text evidence="2">The sequence shown here is derived from an EMBL/GenBank/DDBJ whole genome shotgun (WGS) entry which is preliminary data.</text>
</comment>
<evidence type="ECO:0000313" key="3">
    <source>
        <dbReference type="Proteomes" id="UP000753219"/>
    </source>
</evidence>
<dbReference type="Gene3D" id="1.10.260.40">
    <property type="entry name" value="lambda repressor-like DNA-binding domains"/>
    <property type="match status" value="1"/>
</dbReference>
<feature type="domain" description="HTH cro/C1-type" evidence="1">
    <location>
        <begin position="18"/>
        <end position="72"/>
    </location>
</feature>
<dbReference type="PROSITE" id="PS50943">
    <property type="entry name" value="HTH_CROC1"/>
    <property type="match status" value="1"/>
</dbReference>
<dbReference type="Gene3D" id="1.25.40.10">
    <property type="entry name" value="Tetratricopeptide repeat domain"/>
    <property type="match status" value="1"/>
</dbReference>
<dbReference type="RefSeq" id="WP_278639763.1">
    <property type="nucleotide sequence ID" value="NZ_JAGZMZ010000004.1"/>
</dbReference>
<evidence type="ECO:0000259" key="1">
    <source>
        <dbReference type="PROSITE" id="PS50943"/>
    </source>
</evidence>
<dbReference type="Proteomes" id="UP000753219">
    <property type="component" value="Unassembled WGS sequence"/>
</dbReference>